<protein>
    <submittedName>
        <fullName evidence="1">Uncharacterized protein</fullName>
    </submittedName>
</protein>
<organism evidence="1 2">
    <name type="scientific">Hohenbuehelia grisea</name>
    <dbReference type="NCBI Taxonomy" id="104357"/>
    <lineage>
        <taxon>Eukaryota</taxon>
        <taxon>Fungi</taxon>
        <taxon>Dikarya</taxon>
        <taxon>Basidiomycota</taxon>
        <taxon>Agaricomycotina</taxon>
        <taxon>Agaricomycetes</taxon>
        <taxon>Agaricomycetidae</taxon>
        <taxon>Agaricales</taxon>
        <taxon>Pleurotineae</taxon>
        <taxon>Pleurotaceae</taxon>
        <taxon>Hohenbuehelia</taxon>
    </lineage>
</organism>
<comment type="caution">
    <text evidence="1">The sequence shown here is derived from an EMBL/GenBank/DDBJ whole genome shotgun (WGS) entry which is preliminary data.</text>
</comment>
<dbReference type="EMBL" id="JASNQZ010000006">
    <property type="protein sequence ID" value="KAL0957176.1"/>
    <property type="molecule type" value="Genomic_DNA"/>
</dbReference>
<reference evidence="2" key="1">
    <citation type="submission" date="2024-06" db="EMBL/GenBank/DDBJ databases">
        <title>Multi-omics analyses provide insights into the biosynthesis of the anticancer antibiotic pleurotin in Hohenbuehelia grisea.</title>
        <authorList>
            <person name="Weaver J.A."/>
            <person name="Alberti F."/>
        </authorList>
    </citation>
    <scope>NUCLEOTIDE SEQUENCE [LARGE SCALE GENOMIC DNA]</scope>
    <source>
        <strain evidence="2">T-177</strain>
    </source>
</reference>
<evidence type="ECO:0000313" key="1">
    <source>
        <dbReference type="EMBL" id="KAL0957176.1"/>
    </source>
</evidence>
<dbReference type="Proteomes" id="UP001556367">
    <property type="component" value="Unassembled WGS sequence"/>
</dbReference>
<accession>A0ABR3JQ39</accession>
<keyword evidence="2" id="KW-1185">Reference proteome</keyword>
<sequence>MFHVNKSDHIVESAPNTKALQVNPKLVKVFRYVDFLVKIASPISELNSTAKVVVGVVDILVSKCLDFINRHGPVLKLLEEVGKLIKIIKHWDNSGNKRYLRIAHQRSVTGTIREIANDHQERLKVVMDQLQAAEKLDGQVAVFETLEIVSDFSIRSTLKDSFGSKVVNVGSDQDWITCTEKTRVGVLHQIEEWALAPVSKSTLLLHGSPGKGKSTILRTITVDQNFIPINAWPQCHFSHSIARGYRDYLGSLKGRLDDLSTLPMNDLIKMLLLDGLSSITEGQPIIFTIGRS</sequence>
<proteinExistence type="predicted"/>
<evidence type="ECO:0000313" key="2">
    <source>
        <dbReference type="Proteomes" id="UP001556367"/>
    </source>
</evidence>
<gene>
    <name evidence="1" type="ORF">HGRIS_003268</name>
</gene>
<name>A0ABR3JQ39_9AGAR</name>